<organism evidence="2 3">
    <name type="scientific">Streptomyces tuirus</name>
    <dbReference type="NCBI Taxonomy" id="68278"/>
    <lineage>
        <taxon>Bacteria</taxon>
        <taxon>Bacillati</taxon>
        <taxon>Actinomycetota</taxon>
        <taxon>Actinomycetes</taxon>
        <taxon>Kitasatosporales</taxon>
        <taxon>Streptomycetaceae</taxon>
        <taxon>Streptomyces</taxon>
    </lineage>
</organism>
<evidence type="ECO:0000313" key="2">
    <source>
        <dbReference type="EMBL" id="BCL20350.1"/>
    </source>
</evidence>
<name>A0A7G1NF68_9ACTN</name>
<sequence>MRADYANVNHEAGIPAGRPREDPLARLVRGPRGGRDRHRRLRGFALRYDSPALDAISCSVPVARLTPAREERIVAVMREIRIKAEATVPAGSGSVHWR</sequence>
<dbReference type="Proteomes" id="UP000516373">
    <property type="component" value="Chromosome"/>
</dbReference>
<reference evidence="2 3" key="1">
    <citation type="journal article" date="2014" name="Int. J. Syst. Evol. Microbiol.">
        <title>Complete genome sequence of Corynebacterium casei LMG S-19264T (=DSM 44701T), isolated from a smear-ripened cheese.</title>
        <authorList>
            <consortium name="US DOE Joint Genome Institute (JGI-PGF)"/>
            <person name="Walter F."/>
            <person name="Albersmeier A."/>
            <person name="Kalinowski J."/>
            <person name="Ruckert C."/>
        </authorList>
    </citation>
    <scope>NUCLEOTIDE SEQUENCE [LARGE SCALE GENOMIC DNA]</scope>
    <source>
        <strain evidence="2 3">JCM 4255</strain>
    </source>
</reference>
<evidence type="ECO:0008006" key="4">
    <source>
        <dbReference type="Google" id="ProtNLM"/>
    </source>
</evidence>
<accession>A0A7G1NF68</accession>
<protein>
    <recommendedName>
        <fullName evidence="4">IclR-ED domain-containing protein</fullName>
    </recommendedName>
</protein>
<proteinExistence type="predicted"/>
<gene>
    <name evidence="2" type="ORF">GCM10017668_21930</name>
</gene>
<feature type="region of interest" description="Disordered" evidence="1">
    <location>
        <begin position="1"/>
        <end position="36"/>
    </location>
</feature>
<dbReference type="EMBL" id="AP023439">
    <property type="protein sequence ID" value="BCL20350.1"/>
    <property type="molecule type" value="Genomic_DNA"/>
</dbReference>
<dbReference type="AlphaFoldDB" id="A0A7G1NF68"/>
<dbReference type="KEGG" id="stui:GCM10017668_21930"/>
<evidence type="ECO:0000313" key="3">
    <source>
        <dbReference type="Proteomes" id="UP000516373"/>
    </source>
</evidence>
<evidence type="ECO:0000256" key="1">
    <source>
        <dbReference type="SAM" id="MobiDB-lite"/>
    </source>
</evidence>